<dbReference type="OrthoDB" id="345640at2"/>
<keyword evidence="1 3" id="KW-0812">Transmembrane</keyword>
<reference evidence="3 4" key="1">
    <citation type="submission" date="2017-06" db="EMBL/GenBank/DDBJ databases">
        <authorList>
            <person name="Kim H.J."/>
            <person name="Triplett B.A."/>
        </authorList>
    </citation>
    <scope>NUCLEOTIDE SEQUENCE [LARGE SCALE GENOMIC DNA]</scope>
    <source>
        <strain evidence="3 4">DSM 14713</strain>
    </source>
</reference>
<keyword evidence="1" id="KW-1133">Transmembrane helix</keyword>
<dbReference type="EMBL" id="CP022163">
    <property type="protein sequence ID" value="ATB26779.1"/>
    <property type="molecule type" value="Genomic_DNA"/>
</dbReference>
<sequence>MQRVTEATKDCFDAAIRIRNSDAATVPPPEVLHHRLRGVVDEMLRRAAVLGFSHQDAQDMGYALVALLDEVVLSRPEPYRSFWMTNLLQLQYFNENVAGDGFFHRVQGIRKDPHRAEVLQVYYLCMLFGFQGRYRIRGGELELVTLIDSIQKDLERAKPFDFELLSPHAERPTESILAGKNKLSPMVISLGALVLALLVYGGLTFGLDSTMEAATNEIKYHLATSKIVNDAGGPR</sequence>
<keyword evidence="1" id="KW-0472">Membrane</keyword>
<dbReference type="AlphaFoldDB" id="A0A286NUU8"/>
<evidence type="ECO:0000313" key="3">
    <source>
        <dbReference type="EMBL" id="ATB26779.1"/>
    </source>
</evidence>
<dbReference type="Pfam" id="PF09850">
    <property type="entry name" value="DotU"/>
    <property type="match status" value="1"/>
</dbReference>
<dbReference type="KEGG" id="mbd:MEBOL_000213"/>
<name>A0A286NUU8_9BACT</name>
<accession>A0A286NUU8</accession>
<evidence type="ECO:0000256" key="1">
    <source>
        <dbReference type="SAM" id="Phobius"/>
    </source>
</evidence>
<dbReference type="PANTHER" id="PTHR38033:SF1">
    <property type="entry name" value="DOTU FAMILY TYPE IV_VI SECRETION SYSTEM PROTEIN"/>
    <property type="match status" value="1"/>
</dbReference>
<dbReference type="Gene3D" id="1.25.40.590">
    <property type="entry name" value="Type IV / VI secretion system, DotU"/>
    <property type="match status" value="1"/>
</dbReference>
<feature type="domain" description="Type IV / VI secretion system DotU" evidence="2">
    <location>
        <begin position="6"/>
        <end position="205"/>
    </location>
</feature>
<protein>
    <submittedName>
        <fullName evidence="3">Transmembrane protein</fullName>
    </submittedName>
</protein>
<keyword evidence="4" id="KW-1185">Reference proteome</keyword>
<evidence type="ECO:0000259" key="2">
    <source>
        <dbReference type="Pfam" id="PF09850"/>
    </source>
</evidence>
<dbReference type="Proteomes" id="UP000217289">
    <property type="component" value="Chromosome"/>
</dbReference>
<feature type="transmembrane region" description="Helical" evidence="1">
    <location>
        <begin position="183"/>
        <end position="203"/>
    </location>
</feature>
<dbReference type="PANTHER" id="PTHR38033">
    <property type="entry name" value="MEMBRANE PROTEIN-RELATED"/>
    <property type="match status" value="1"/>
</dbReference>
<dbReference type="InterPro" id="IPR038522">
    <property type="entry name" value="T4/T6SS_DotU_sf"/>
</dbReference>
<evidence type="ECO:0000313" key="4">
    <source>
        <dbReference type="Proteomes" id="UP000217289"/>
    </source>
</evidence>
<dbReference type="InterPro" id="IPR017732">
    <property type="entry name" value="T4/T6SS_DotU"/>
</dbReference>
<proteinExistence type="predicted"/>
<organism evidence="3 4">
    <name type="scientific">Melittangium boletus DSM 14713</name>
    <dbReference type="NCBI Taxonomy" id="1294270"/>
    <lineage>
        <taxon>Bacteria</taxon>
        <taxon>Pseudomonadati</taxon>
        <taxon>Myxococcota</taxon>
        <taxon>Myxococcia</taxon>
        <taxon>Myxococcales</taxon>
        <taxon>Cystobacterineae</taxon>
        <taxon>Archangiaceae</taxon>
        <taxon>Melittangium</taxon>
    </lineage>
</organism>
<dbReference type="NCBIfam" id="TIGR03349">
    <property type="entry name" value="IV_VI_DotU"/>
    <property type="match status" value="1"/>
</dbReference>
<gene>
    <name evidence="3" type="ORF">MEBOL_000213</name>
</gene>
<dbReference type="RefSeq" id="WP_095975680.1">
    <property type="nucleotide sequence ID" value="NZ_CP022163.1"/>
</dbReference>